<dbReference type="InterPro" id="IPR051504">
    <property type="entry name" value="Plant_metabolite_acyltrans"/>
</dbReference>
<dbReference type="EMBL" id="PQIB02000015">
    <property type="protein sequence ID" value="RLM64556.1"/>
    <property type="molecule type" value="Genomic_DNA"/>
</dbReference>
<dbReference type="Pfam" id="PF02458">
    <property type="entry name" value="Transferase"/>
    <property type="match status" value="1"/>
</dbReference>
<protein>
    <recommendedName>
        <fullName evidence="6">Anthocyanin 5-aromatic acyltransferase-like</fullName>
    </recommendedName>
</protein>
<dbReference type="STRING" id="4540.A0A3L6PV71"/>
<dbReference type="PANTHER" id="PTHR31625">
    <property type="match status" value="1"/>
</dbReference>
<gene>
    <name evidence="4" type="ORF">C2845_PM16G21400</name>
</gene>
<evidence type="ECO:0000256" key="1">
    <source>
        <dbReference type="ARBA" id="ARBA00022679"/>
    </source>
</evidence>
<comment type="caution">
    <text evidence="4">The sequence shown here is derived from an EMBL/GenBank/DDBJ whole genome shotgun (WGS) entry which is preliminary data.</text>
</comment>
<dbReference type="OrthoDB" id="692801at2759"/>
<name>A0A3L6PV71_PANMI</name>
<keyword evidence="1" id="KW-0808">Transferase</keyword>
<evidence type="ECO:0000256" key="2">
    <source>
        <dbReference type="ARBA" id="ARBA00023315"/>
    </source>
</evidence>
<dbReference type="InterPro" id="IPR023213">
    <property type="entry name" value="CAT-like_dom_sf"/>
</dbReference>
<dbReference type="AlphaFoldDB" id="A0A3L6PV71"/>
<evidence type="ECO:0000313" key="4">
    <source>
        <dbReference type="EMBL" id="RLM64556.1"/>
    </source>
</evidence>
<keyword evidence="2" id="KW-0012">Acyltransferase</keyword>
<feature type="compositionally biased region" description="Gly residues" evidence="3">
    <location>
        <begin position="1"/>
        <end position="10"/>
    </location>
</feature>
<dbReference type="Gene3D" id="3.30.559.10">
    <property type="entry name" value="Chloramphenicol acetyltransferase-like domain"/>
    <property type="match status" value="1"/>
</dbReference>
<dbReference type="GO" id="GO:0016747">
    <property type="term" value="F:acyltransferase activity, transferring groups other than amino-acyl groups"/>
    <property type="evidence" value="ECO:0007669"/>
    <property type="project" value="UniProtKB-ARBA"/>
</dbReference>
<dbReference type="Proteomes" id="UP000275267">
    <property type="component" value="Unassembled WGS sequence"/>
</dbReference>
<evidence type="ECO:0000313" key="5">
    <source>
        <dbReference type="Proteomes" id="UP000275267"/>
    </source>
</evidence>
<keyword evidence="5" id="KW-1185">Reference proteome</keyword>
<feature type="compositionally biased region" description="Basic and acidic residues" evidence="3">
    <location>
        <begin position="49"/>
        <end position="58"/>
    </location>
</feature>
<feature type="compositionally biased region" description="Low complexity" evidence="3">
    <location>
        <begin position="59"/>
        <end position="71"/>
    </location>
</feature>
<evidence type="ECO:0008006" key="6">
    <source>
        <dbReference type="Google" id="ProtNLM"/>
    </source>
</evidence>
<evidence type="ECO:0000256" key="3">
    <source>
        <dbReference type="SAM" id="MobiDB-lite"/>
    </source>
</evidence>
<proteinExistence type="predicted"/>
<feature type="region of interest" description="Disordered" evidence="3">
    <location>
        <begin position="1"/>
        <end position="74"/>
    </location>
</feature>
<reference evidence="5" key="1">
    <citation type="journal article" date="2019" name="Nat. Commun.">
        <title>The genome of broomcorn millet.</title>
        <authorList>
            <person name="Zou C."/>
            <person name="Miki D."/>
            <person name="Li D."/>
            <person name="Tang Q."/>
            <person name="Xiao L."/>
            <person name="Rajput S."/>
            <person name="Deng P."/>
            <person name="Jia W."/>
            <person name="Huang R."/>
            <person name="Zhang M."/>
            <person name="Sun Y."/>
            <person name="Hu J."/>
            <person name="Fu X."/>
            <person name="Schnable P.S."/>
            <person name="Li F."/>
            <person name="Zhang H."/>
            <person name="Feng B."/>
            <person name="Zhu X."/>
            <person name="Liu R."/>
            <person name="Schnable J.C."/>
            <person name="Zhu J.-K."/>
            <person name="Zhang H."/>
        </authorList>
    </citation>
    <scope>NUCLEOTIDE SEQUENCE [LARGE SCALE GENOMIC DNA]</scope>
</reference>
<accession>A0A3L6PV71</accession>
<sequence>MAGQLGGGGLTCRRERAGAARRGHPKHGQSADAPPSVRCKSRQCQPEPLEAHRSKDTKSLVSGQSSVSSDSAKPKKARRRVAAVALAWTCFVRCSSVRADKDVFLVFLADFRDRLDPPAGADYFSACLARLPARELHGEGALAAAALATLPARELRGERALAAAASAIRGAIREIVEDPVRGWVLTRISGPVPRDRLLNVSGGSLSFRAYEAADFGWGRPRRTVPVRMNHDGQVALVRARDGDGVQVSVSMLRRAHMDAFRSLFLELLG</sequence>
<organism evidence="4 5">
    <name type="scientific">Panicum miliaceum</name>
    <name type="common">Proso millet</name>
    <name type="synonym">Broomcorn millet</name>
    <dbReference type="NCBI Taxonomy" id="4540"/>
    <lineage>
        <taxon>Eukaryota</taxon>
        <taxon>Viridiplantae</taxon>
        <taxon>Streptophyta</taxon>
        <taxon>Embryophyta</taxon>
        <taxon>Tracheophyta</taxon>
        <taxon>Spermatophyta</taxon>
        <taxon>Magnoliopsida</taxon>
        <taxon>Liliopsida</taxon>
        <taxon>Poales</taxon>
        <taxon>Poaceae</taxon>
        <taxon>PACMAD clade</taxon>
        <taxon>Panicoideae</taxon>
        <taxon>Panicodae</taxon>
        <taxon>Paniceae</taxon>
        <taxon>Panicinae</taxon>
        <taxon>Panicum</taxon>
        <taxon>Panicum sect. Panicum</taxon>
    </lineage>
</organism>